<reference evidence="3" key="1">
    <citation type="journal article" date="2020" name="Appl. Environ. Microbiol.">
        <title>Diazotrophic Anaeromyxobacter Isolates from Soils.</title>
        <authorList>
            <person name="Masuda Y."/>
            <person name="Yamanaka H."/>
            <person name="Xu Z.X."/>
            <person name="Shiratori Y."/>
            <person name="Aono T."/>
            <person name="Amachi S."/>
            <person name="Senoo K."/>
            <person name="Itoh H."/>
        </authorList>
    </citation>
    <scope>NUCLEOTIDE SEQUENCE [LARGE SCALE GENOMIC DNA]</scope>
    <source>
        <strain evidence="3">R267</strain>
    </source>
</reference>
<name>A0A7I9VI89_9BACT</name>
<evidence type="ECO:0000256" key="1">
    <source>
        <dbReference type="SAM" id="SignalP"/>
    </source>
</evidence>
<keyword evidence="3" id="KW-1185">Reference proteome</keyword>
<dbReference type="PANTHER" id="PTHR35271:SF1">
    <property type="entry name" value="ABC TRANSPORTER, SUBSTRATE-BINDING LIPOPROTEIN"/>
    <property type="match status" value="1"/>
</dbReference>
<dbReference type="Proteomes" id="UP000503640">
    <property type="component" value="Unassembled WGS sequence"/>
</dbReference>
<comment type="caution">
    <text evidence="2">The sequence shown here is derived from an EMBL/GenBank/DDBJ whole genome shotgun (WGS) entry which is preliminary data.</text>
</comment>
<feature type="chain" id="PRO_5029702981" evidence="1">
    <location>
        <begin position="30"/>
        <end position="300"/>
    </location>
</feature>
<dbReference type="EMBL" id="BJTG01000002">
    <property type="protein sequence ID" value="GEJ56075.1"/>
    <property type="molecule type" value="Genomic_DNA"/>
</dbReference>
<organism evidence="2 3">
    <name type="scientific">Anaeromyxobacter diazotrophicus</name>
    <dbReference type="NCBI Taxonomy" id="2590199"/>
    <lineage>
        <taxon>Bacteria</taxon>
        <taxon>Pseudomonadati</taxon>
        <taxon>Myxococcota</taxon>
        <taxon>Myxococcia</taxon>
        <taxon>Myxococcales</taxon>
        <taxon>Cystobacterineae</taxon>
        <taxon>Anaeromyxobacteraceae</taxon>
        <taxon>Anaeromyxobacter</taxon>
    </lineage>
</organism>
<keyword evidence="1" id="KW-0732">Signal</keyword>
<evidence type="ECO:0000313" key="3">
    <source>
        <dbReference type="Proteomes" id="UP000503640"/>
    </source>
</evidence>
<gene>
    <name evidence="2" type="ORF">AMYX_08160</name>
</gene>
<evidence type="ECO:0000313" key="2">
    <source>
        <dbReference type="EMBL" id="GEJ56075.1"/>
    </source>
</evidence>
<proteinExistence type="predicted"/>
<dbReference type="RefSeq" id="WP_176063225.1">
    <property type="nucleotide sequence ID" value="NZ_BJTG01000002.1"/>
</dbReference>
<dbReference type="Pfam" id="PF04392">
    <property type="entry name" value="ABC_sub_bind"/>
    <property type="match status" value="1"/>
</dbReference>
<protein>
    <submittedName>
        <fullName evidence="2">ABC transporter substrate-binding protein</fullName>
    </submittedName>
</protein>
<accession>A0A7I9VI89</accession>
<feature type="signal peptide" evidence="1">
    <location>
        <begin position="1"/>
        <end position="29"/>
    </location>
</feature>
<sequence>MTSFRSRAAHLAALALAAGAAAGPSPARATGEVVVIRSTDLPAYRAVEQSFLASAGMAGRALQLAPGNLAEQVRITTSGAKVLFAIGPDVAVAAASLGAPVLYAMVPSAAGAGLDPALPGVPMYVSPGHQVRALHTALPRAQRVGILYDPAISSGQVAECESALLGAGLRLVRKEVSSRAEVPGALRQLLPGVDVLWLVPDTTVIGAETLRVLLQTPLAAKVPVVGYTEIMARAGALLTVEARWDDVGRKAAAAAKKMLAGGKPALSAPDGALYLNARTASALGIELSPQLRAEAAHVFE</sequence>
<dbReference type="Gene3D" id="3.40.50.2300">
    <property type="match status" value="2"/>
</dbReference>
<dbReference type="AlphaFoldDB" id="A0A7I9VI89"/>
<dbReference type="InterPro" id="IPR007487">
    <property type="entry name" value="ABC_transpt-TYRBP-like"/>
</dbReference>
<dbReference type="PANTHER" id="PTHR35271">
    <property type="entry name" value="ABC TRANSPORTER, SUBSTRATE-BINDING LIPOPROTEIN-RELATED"/>
    <property type="match status" value="1"/>
</dbReference>